<comment type="similarity">
    <text evidence="3">Belongs to the HAD-like hydrolase superfamily. CbbY/CbbZ/Gph/YieH family.</text>
</comment>
<dbReference type="InterPro" id="IPR023214">
    <property type="entry name" value="HAD_sf"/>
</dbReference>
<dbReference type="EC" id="3.1.3.18" evidence="4"/>
<dbReference type="Gene3D" id="1.10.150.240">
    <property type="entry name" value="Putative phosphatase, domain 2"/>
    <property type="match status" value="1"/>
</dbReference>
<dbReference type="InterPro" id="IPR050155">
    <property type="entry name" value="HAD-like_hydrolase_sf"/>
</dbReference>
<dbReference type="PANTHER" id="PTHR43434">
    <property type="entry name" value="PHOSPHOGLYCOLATE PHOSPHATASE"/>
    <property type="match status" value="1"/>
</dbReference>
<dbReference type="EMBL" id="FMJC01000001">
    <property type="protein sequence ID" value="SCM70546.1"/>
    <property type="molecule type" value="Genomic_DNA"/>
</dbReference>
<dbReference type="PROSITE" id="PS01228">
    <property type="entry name" value="COF_1"/>
    <property type="match status" value="1"/>
</dbReference>
<dbReference type="SFLD" id="SFLDG01129">
    <property type="entry name" value="C1.5:_HAD__Beta-PGM__Phosphata"/>
    <property type="match status" value="1"/>
</dbReference>
<gene>
    <name evidence="5" type="ORF">KL86DES1_10473</name>
</gene>
<dbReference type="InterPro" id="IPR041492">
    <property type="entry name" value="HAD_2"/>
</dbReference>
<dbReference type="GO" id="GO:0006281">
    <property type="term" value="P:DNA repair"/>
    <property type="evidence" value="ECO:0007669"/>
    <property type="project" value="TreeGrafter"/>
</dbReference>
<dbReference type="NCBIfam" id="TIGR01549">
    <property type="entry name" value="HAD-SF-IA-v1"/>
    <property type="match status" value="1"/>
</dbReference>
<name>A0A212KZ65_9BACT</name>
<dbReference type="Pfam" id="PF13419">
    <property type="entry name" value="HAD_2"/>
    <property type="match status" value="1"/>
</dbReference>
<dbReference type="NCBIfam" id="TIGR01662">
    <property type="entry name" value="HAD-SF-IIIA"/>
    <property type="match status" value="1"/>
</dbReference>
<dbReference type="InterPro" id="IPR036412">
    <property type="entry name" value="HAD-like_sf"/>
</dbReference>
<dbReference type="InterPro" id="IPR023198">
    <property type="entry name" value="PGP-like_dom2"/>
</dbReference>
<dbReference type="InterPro" id="IPR006549">
    <property type="entry name" value="HAD-SF_hydro_IIIA"/>
</dbReference>
<dbReference type="InterPro" id="IPR006439">
    <property type="entry name" value="HAD-SF_hydro_IA"/>
</dbReference>
<dbReference type="NCBIfam" id="TIGR01509">
    <property type="entry name" value="HAD-SF-IA-v3"/>
    <property type="match status" value="1"/>
</dbReference>
<evidence type="ECO:0000313" key="5">
    <source>
        <dbReference type="EMBL" id="SCM70546.1"/>
    </source>
</evidence>
<comment type="pathway">
    <text evidence="2">Organic acid metabolism; glycolate biosynthesis; glycolate from 2-phosphoglycolate: step 1/1.</text>
</comment>
<dbReference type="PANTHER" id="PTHR43434:SF1">
    <property type="entry name" value="PHOSPHOGLYCOLATE PHOSPHATASE"/>
    <property type="match status" value="1"/>
</dbReference>
<reference evidence="5" key="1">
    <citation type="submission" date="2016-08" db="EMBL/GenBank/DDBJ databases">
        <authorList>
            <person name="Seilhamer J.J."/>
        </authorList>
    </citation>
    <scope>NUCLEOTIDE SEQUENCE</scope>
    <source>
        <strain evidence="5">86-1</strain>
    </source>
</reference>
<keyword evidence="5" id="KW-0378">Hydrolase</keyword>
<dbReference type="GO" id="GO:0005829">
    <property type="term" value="C:cytosol"/>
    <property type="evidence" value="ECO:0007669"/>
    <property type="project" value="TreeGrafter"/>
</dbReference>
<dbReference type="GO" id="GO:0008967">
    <property type="term" value="F:phosphoglycolate phosphatase activity"/>
    <property type="evidence" value="ECO:0007669"/>
    <property type="project" value="UniProtKB-EC"/>
</dbReference>
<evidence type="ECO:0000256" key="1">
    <source>
        <dbReference type="ARBA" id="ARBA00000830"/>
    </source>
</evidence>
<organism evidence="5">
    <name type="scientific">uncultured Desulfovibrio sp</name>
    <dbReference type="NCBI Taxonomy" id="167968"/>
    <lineage>
        <taxon>Bacteria</taxon>
        <taxon>Pseudomonadati</taxon>
        <taxon>Thermodesulfobacteriota</taxon>
        <taxon>Desulfovibrionia</taxon>
        <taxon>Desulfovibrionales</taxon>
        <taxon>Desulfovibrionaceae</taxon>
        <taxon>Desulfovibrio</taxon>
        <taxon>environmental samples</taxon>
    </lineage>
</organism>
<dbReference type="Gene3D" id="3.40.50.1000">
    <property type="entry name" value="HAD superfamily/HAD-like"/>
    <property type="match status" value="1"/>
</dbReference>
<dbReference type="RefSeq" id="WP_179979349.1">
    <property type="nucleotide sequence ID" value="NZ_LT608333.1"/>
</dbReference>
<comment type="catalytic activity">
    <reaction evidence="1">
        <text>2-phosphoglycolate + H2O = glycolate + phosphate</text>
        <dbReference type="Rhea" id="RHEA:14369"/>
        <dbReference type="ChEBI" id="CHEBI:15377"/>
        <dbReference type="ChEBI" id="CHEBI:29805"/>
        <dbReference type="ChEBI" id="CHEBI:43474"/>
        <dbReference type="ChEBI" id="CHEBI:58033"/>
        <dbReference type="EC" id="3.1.3.18"/>
    </reaction>
</comment>
<evidence type="ECO:0000256" key="2">
    <source>
        <dbReference type="ARBA" id="ARBA00004818"/>
    </source>
</evidence>
<evidence type="ECO:0000256" key="3">
    <source>
        <dbReference type="ARBA" id="ARBA00006171"/>
    </source>
</evidence>
<dbReference type="SFLD" id="SFLDS00003">
    <property type="entry name" value="Haloacid_Dehalogenase"/>
    <property type="match status" value="1"/>
</dbReference>
<proteinExistence type="inferred from homology"/>
<dbReference type="SUPFAM" id="SSF56784">
    <property type="entry name" value="HAD-like"/>
    <property type="match status" value="1"/>
</dbReference>
<protein>
    <recommendedName>
        <fullName evidence="4">phosphoglycolate phosphatase</fullName>
        <ecNumber evidence="4">3.1.3.18</ecNumber>
    </recommendedName>
</protein>
<sequence>MKAFFFDLDGTLLNSLADIGGACNAILEKYGYPAHPLSSYKQFVGNGFGKLVRSTLPADVKLDEQTIAQIEKEARHYYGQHMCEHSRPYDGVIAALENLQAAGHPLAVLSNKPDEHTLEIVRHYFSGIPFALVRGARKDAPLKPHPRALLDMMESMHISVPQTLYVGDSDVDVLTAHNAGVVSVGVAWGFRGAEELRSAGADHIIDTPSQLPTLADEK</sequence>
<accession>A0A212KZ65</accession>
<evidence type="ECO:0000256" key="4">
    <source>
        <dbReference type="ARBA" id="ARBA00013078"/>
    </source>
</evidence>
<dbReference type="AlphaFoldDB" id="A0A212KZ65"/>